<gene>
    <name evidence="3" type="ORF">KUF71_024886</name>
</gene>
<evidence type="ECO:0000256" key="1">
    <source>
        <dbReference type="ARBA" id="ARBA00005369"/>
    </source>
</evidence>
<feature type="compositionally biased region" description="Acidic residues" evidence="2">
    <location>
        <begin position="520"/>
        <end position="533"/>
    </location>
</feature>
<feature type="compositionally biased region" description="Low complexity" evidence="2">
    <location>
        <begin position="455"/>
        <end position="466"/>
    </location>
</feature>
<dbReference type="SUPFAM" id="SSF53335">
    <property type="entry name" value="S-adenosyl-L-methionine-dependent methyltransferases"/>
    <property type="match status" value="1"/>
</dbReference>
<protein>
    <submittedName>
        <fullName evidence="3">Protein-L-isoaspartate O-methyltransferase domain-containing protein 1</fullName>
    </submittedName>
</protein>
<dbReference type="InterPro" id="IPR029063">
    <property type="entry name" value="SAM-dependent_MTases_sf"/>
</dbReference>
<name>A0AAE1I0E3_9NEOP</name>
<feature type="compositionally biased region" description="Acidic residues" evidence="2">
    <location>
        <begin position="399"/>
        <end position="413"/>
    </location>
</feature>
<feature type="compositionally biased region" description="Low complexity" evidence="2">
    <location>
        <begin position="387"/>
        <end position="398"/>
    </location>
</feature>
<feature type="compositionally biased region" description="Basic and acidic residues" evidence="2">
    <location>
        <begin position="467"/>
        <end position="485"/>
    </location>
</feature>
<sequence>MGGSVSTGVDNDDLVDNLYVANYIKTPSVERVFRAVDRAMYFTPLGRDSAYKDLAWKNGNIHLSAPCIYSEVMENLSLGPGMSFLNLGSGTGYLSTMAGLILGSFGINHGVEIHQDVIRYAHEKLEEFKKTSSAIDEFDFCEPKFVEGNCLQLDSCSMKYDRVYCGAACPPSYEAYMKNLIKVGGILVVPLNDRLLRITRVSETVWETRSVLPVAFANLVGVTASNIVILPKVEPIPLMDACRTTIRSILQAAVDHEHPELKCQSSLKTKSKKNRTLQRIFIPLMPSESVVFLNPNDGSDLSRGDGSDIANTDRALDDDADISLSPSIDTSRYRLCVRREARSSSDSDDSSTDSSLASISRVERAIYQAVTVADELFPGISSSLTPDNANSDSSAVQDDSSDSMEVDLNEAESDTSKASPNEKRSEGRPTGTQNKRKEAEMEETDITSAHCVRRSSQASSSSSSASEVKERNSSIKSGAKREKVDSGISEDINNWDISPDLSSNSSGEETNNSFKSVSDMDLESDSDSDEEGTQTEKTPKKVIHGKGKKRARPAQDHKQIKTREYVKHMRSKIQQLPLPQSIKLFLNFYRDL</sequence>
<reference evidence="3" key="2">
    <citation type="journal article" date="2023" name="BMC Genomics">
        <title>Pest status, molecular evolution, and epigenetic factors derived from the genome assembly of Frankliniella fusca, a thysanopteran phytovirus vector.</title>
        <authorList>
            <person name="Catto M.A."/>
            <person name="Labadie P.E."/>
            <person name="Jacobson A.L."/>
            <person name="Kennedy G.G."/>
            <person name="Srinivasan R."/>
            <person name="Hunt B.G."/>
        </authorList>
    </citation>
    <scope>NUCLEOTIDE SEQUENCE</scope>
    <source>
        <strain evidence="3">PL_HMW_Pooled</strain>
    </source>
</reference>
<keyword evidence="4" id="KW-1185">Reference proteome</keyword>
<dbReference type="AlphaFoldDB" id="A0AAE1I0E3"/>
<dbReference type="InterPro" id="IPR000682">
    <property type="entry name" value="PCMT"/>
</dbReference>
<comment type="similarity">
    <text evidence="1">Belongs to the methyltransferase superfamily. L-isoaspartyl/D-aspartyl protein methyltransferase family.</text>
</comment>
<proteinExistence type="inferred from homology"/>
<dbReference type="EMBL" id="JAHWGI010001416">
    <property type="protein sequence ID" value="KAK3930974.1"/>
    <property type="molecule type" value="Genomic_DNA"/>
</dbReference>
<accession>A0AAE1I0E3</accession>
<organism evidence="3 4">
    <name type="scientific">Frankliniella fusca</name>
    <dbReference type="NCBI Taxonomy" id="407009"/>
    <lineage>
        <taxon>Eukaryota</taxon>
        <taxon>Metazoa</taxon>
        <taxon>Ecdysozoa</taxon>
        <taxon>Arthropoda</taxon>
        <taxon>Hexapoda</taxon>
        <taxon>Insecta</taxon>
        <taxon>Pterygota</taxon>
        <taxon>Neoptera</taxon>
        <taxon>Paraneoptera</taxon>
        <taxon>Thysanoptera</taxon>
        <taxon>Terebrantia</taxon>
        <taxon>Thripoidea</taxon>
        <taxon>Thripidae</taxon>
        <taxon>Frankliniella</taxon>
    </lineage>
</organism>
<reference evidence="3" key="1">
    <citation type="submission" date="2021-07" db="EMBL/GenBank/DDBJ databases">
        <authorList>
            <person name="Catto M.A."/>
            <person name="Jacobson A."/>
            <person name="Kennedy G."/>
            <person name="Labadie P."/>
            <person name="Hunt B.G."/>
            <person name="Srinivasan R."/>
        </authorList>
    </citation>
    <scope>NUCLEOTIDE SEQUENCE</scope>
    <source>
        <strain evidence="3">PL_HMW_Pooled</strain>
        <tissue evidence="3">Head</tissue>
    </source>
</reference>
<evidence type="ECO:0000256" key="2">
    <source>
        <dbReference type="SAM" id="MobiDB-lite"/>
    </source>
</evidence>
<evidence type="ECO:0000313" key="3">
    <source>
        <dbReference type="EMBL" id="KAK3930974.1"/>
    </source>
</evidence>
<dbReference type="Gene3D" id="3.40.50.150">
    <property type="entry name" value="Vaccinia Virus protein VP39"/>
    <property type="match status" value="1"/>
</dbReference>
<dbReference type="GO" id="GO:0005737">
    <property type="term" value="C:cytoplasm"/>
    <property type="evidence" value="ECO:0007669"/>
    <property type="project" value="TreeGrafter"/>
</dbReference>
<dbReference type="PANTHER" id="PTHR11579:SF9">
    <property type="entry name" value="PROTEIN-L-ISOASPARTATE O-METHYLTRANSFERASE"/>
    <property type="match status" value="1"/>
</dbReference>
<dbReference type="PANTHER" id="PTHR11579">
    <property type="entry name" value="PROTEIN-L-ISOASPARTATE O-METHYLTRANSFERASE"/>
    <property type="match status" value="1"/>
</dbReference>
<feature type="compositionally biased region" description="Basic residues" evidence="2">
    <location>
        <begin position="540"/>
        <end position="552"/>
    </location>
</feature>
<dbReference type="Proteomes" id="UP001219518">
    <property type="component" value="Unassembled WGS sequence"/>
</dbReference>
<feature type="compositionally biased region" description="Low complexity" evidence="2">
    <location>
        <begin position="502"/>
        <end position="519"/>
    </location>
</feature>
<dbReference type="Pfam" id="PF01135">
    <property type="entry name" value="PCMT"/>
    <property type="match status" value="1"/>
</dbReference>
<feature type="region of interest" description="Disordered" evidence="2">
    <location>
        <begin position="383"/>
        <end position="559"/>
    </location>
</feature>
<comment type="caution">
    <text evidence="3">The sequence shown here is derived from an EMBL/GenBank/DDBJ whole genome shotgun (WGS) entry which is preliminary data.</text>
</comment>
<evidence type="ECO:0000313" key="4">
    <source>
        <dbReference type="Proteomes" id="UP001219518"/>
    </source>
</evidence>
<dbReference type="GO" id="GO:0004719">
    <property type="term" value="F:protein-L-isoaspartate (D-aspartate) O-methyltransferase activity"/>
    <property type="evidence" value="ECO:0007669"/>
    <property type="project" value="InterPro"/>
</dbReference>